<dbReference type="Pfam" id="PF00569">
    <property type="entry name" value="ZZ"/>
    <property type="match status" value="1"/>
</dbReference>
<feature type="compositionally biased region" description="Basic and acidic residues" evidence="4">
    <location>
        <begin position="622"/>
        <end position="634"/>
    </location>
</feature>
<dbReference type="Proteomes" id="UP001280581">
    <property type="component" value="Unassembled WGS sequence"/>
</dbReference>
<evidence type="ECO:0000256" key="1">
    <source>
        <dbReference type="ARBA" id="ARBA00022723"/>
    </source>
</evidence>
<gene>
    <name evidence="6" type="ORF">GRF29_164g786906</name>
</gene>
<dbReference type="AlphaFoldDB" id="A0AAN6LQZ3"/>
<feature type="region of interest" description="Disordered" evidence="4">
    <location>
        <begin position="548"/>
        <end position="634"/>
    </location>
</feature>
<dbReference type="EMBL" id="WVTA01000015">
    <property type="protein sequence ID" value="KAK3201821.1"/>
    <property type="molecule type" value="Genomic_DNA"/>
</dbReference>
<keyword evidence="3" id="KW-0862">Zinc</keyword>
<organism evidence="6 7">
    <name type="scientific">Pseudopithomyces chartarum</name>
    <dbReference type="NCBI Taxonomy" id="1892770"/>
    <lineage>
        <taxon>Eukaryota</taxon>
        <taxon>Fungi</taxon>
        <taxon>Dikarya</taxon>
        <taxon>Ascomycota</taxon>
        <taxon>Pezizomycotina</taxon>
        <taxon>Dothideomycetes</taxon>
        <taxon>Pleosporomycetidae</taxon>
        <taxon>Pleosporales</taxon>
        <taxon>Massarineae</taxon>
        <taxon>Didymosphaeriaceae</taxon>
        <taxon>Pseudopithomyces</taxon>
    </lineage>
</organism>
<evidence type="ECO:0000313" key="6">
    <source>
        <dbReference type="EMBL" id="KAK3201821.1"/>
    </source>
</evidence>
<protein>
    <recommendedName>
        <fullName evidence="5">ZZ-type domain-containing protein</fullName>
    </recommendedName>
</protein>
<dbReference type="SUPFAM" id="SSF57850">
    <property type="entry name" value="RING/U-box"/>
    <property type="match status" value="1"/>
</dbReference>
<evidence type="ECO:0000256" key="3">
    <source>
        <dbReference type="ARBA" id="ARBA00022833"/>
    </source>
</evidence>
<keyword evidence="7" id="KW-1185">Reference proteome</keyword>
<comment type="caution">
    <text evidence="6">The sequence shown here is derived from an EMBL/GenBank/DDBJ whole genome shotgun (WGS) entry which is preliminary data.</text>
</comment>
<evidence type="ECO:0000256" key="4">
    <source>
        <dbReference type="SAM" id="MobiDB-lite"/>
    </source>
</evidence>
<dbReference type="GO" id="GO:0008270">
    <property type="term" value="F:zinc ion binding"/>
    <property type="evidence" value="ECO:0007669"/>
    <property type="project" value="UniProtKB-KW"/>
</dbReference>
<feature type="compositionally biased region" description="Polar residues" evidence="4">
    <location>
        <begin position="114"/>
        <end position="124"/>
    </location>
</feature>
<evidence type="ECO:0000313" key="7">
    <source>
        <dbReference type="Proteomes" id="UP001280581"/>
    </source>
</evidence>
<evidence type="ECO:0000256" key="2">
    <source>
        <dbReference type="ARBA" id="ARBA00022771"/>
    </source>
</evidence>
<reference evidence="6 7" key="1">
    <citation type="submission" date="2021-02" db="EMBL/GenBank/DDBJ databases">
        <title>Genome assembly of Pseudopithomyces chartarum.</title>
        <authorList>
            <person name="Jauregui R."/>
            <person name="Singh J."/>
            <person name="Voisey C."/>
        </authorList>
    </citation>
    <scope>NUCLEOTIDE SEQUENCE [LARGE SCALE GENOMIC DNA]</scope>
    <source>
        <strain evidence="6 7">AGR01</strain>
    </source>
</reference>
<feature type="region of interest" description="Disordered" evidence="4">
    <location>
        <begin position="108"/>
        <end position="176"/>
    </location>
</feature>
<dbReference type="SMART" id="SM00291">
    <property type="entry name" value="ZnF_ZZ"/>
    <property type="match status" value="1"/>
</dbReference>
<dbReference type="Gene3D" id="3.30.60.90">
    <property type="match status" value="1"/>
</dbReference>
<proteinExistence type="predicted"/>
<feature type="compositionally biased region" description="Basic and acidic residues" evidence="4">
    <location>
        <begin position="561"/>
        <end position="598"/>
    </location>
</feature>
<sequence>MNSNRYSYAGYAEQPPAYQPYHTSQYPKQRSSQGFLNQNYSEHRYSYAGPQYGTIPPAPHVAELPVPTTFVAELPAALPTAPPTTTSPQQLNQDELLAHKLQNMEIAEARRRSSSNVSHQTSHYSLRDAASLTPQTSQNQLEPTPALPPRPHSESFSSTPFFGPDSFGPPPTTFETNDARMLMAQPNPHPLNSQIPSLPEVVVESHPEPPSVGAYAPLQTPPSPVVMDPDSLASYLEINREVPRPPQWVLPSVVDTLYGSTVRSSKATDWLDTPLSQEWRKIRSSQNAVAPVKPTYSFAFKTGGGFIRDARFSWTMSPEQWVYNLKLDDMTGQRKSELLTPPNGIDLITTYLQALNYDSLRFTGSDGRVYLWVAHAPLSSAQGARLDILRHALFMAPRGCDPLYGEIVADHTYWDGFIDHFEVHRVKCAGCGASPINGLRWNCKSCSSHDICDRCRVSNTSAEPTCVFTLVNVPDEALYIRSPHVDPALVCATLQILKDWELQVLRTQRNRDPGGFRAREDIAREGTLGKLTYWRAGDGLGRKSSMIQEQVKDANPGKASKKVEKAEKVKSKERAKEEKKTEKAQKERQKSKGKDKKGAGLGVSELIRGSAQVGGSVGDVGEALRRDSRSSAGT</sequence>
<keyword evidence="2" id="KW-0863">Zinc-finger</keyword>
<evidence type="ECO:0000259" key="5">
    <source>
        <dbReference type="SMART" id="SM00291"/>
    </source>
</evidence>
<feature type="compositionally biased region" description="Polar residues" evidence="4">
    <location>
        <begin position="132"/>
        <end position="142"/>
    </location>
</feature>
<dbReference type="InterPro" id="IPR043145">
    <property type="entry name" value="Znf_ZZ_sf"/>
</dbReference>
<accession>A0AAN6LQZ3</accession>
<feature type="region of interest" description="Disordered" evidence="4">
    <location>
        <begin position="1"/>
        <end position="37"/>
    </location>
</feature>
<feature type="domain" description="ZZ-type" evidence="5">
    <location>
        <begin position="422"/>
        <end position="466"/>
    </location>
</feature>
<feature type="compositionally biased region" description="Polar residues" evidence="4">
    <location>
        <begin position="21"/>
        <end position="37"/>
    </location>
</feature>
<feature type="compositionally biased region" description="Low complexity" evidence="4">
    <location>
        <begin position="155"/>
        <end position="166"/>
    </location>
</feature>
<keyword evidence="1" id="KW-0479">Metal-binding</keyword>
<dbReference type="InterPro" id="IPR000433">
    <property type="entry name" value="Znf_ZZ"/>
</dbReference>
<name>A0AAN6LQZ3_9PLEO</name>